<dbReference type="CDD" id="cd01615">
    <property type="entry name" value="CIDE_N"/>
    <property type="match status" value="1"/>
</dbReference>
<organism evidence="5">
    <name type="scientific">Schizaphis graminum</name>
    <name type="common">Green bug aphid</name>
    <dbReference type="NCBI Taxonomy" id="13262"/>
    <lineage>
        <taxon>Eukaryota</taxon>
        <taxon>Metazoa</taxon>
        <taxon>Ecdysozoa</taxon>
        <taxon>Arthropoda</taxon>
        <taxon>Hexapoda</taxon>
        <taxon>Insecta</taxon>
        <taxon>Pterygota</taxon>
        <taxon>Neoptera</taxon>
        <taxon>Paraneoptera</taxon>
        <taxon>Hemiptera</taxon>
        <taxon>Sternorrhyncha</taxon>
        <taxon>Aphidomorpha</taxon>
        <taxon>Aphidoidea</taxon>
        <taxon>Aphididae</taxon>
        <taxon>Aphidini</taxon>
        <taxon>Schizaphis</taxon>
    </lineage>
</organism>
<feature type="region of interest" description="Disordered" evidence="3">
    <location>
        <begin position="212"/>
        <end position="243"/>
    </location>
</feature>
<dbReference type="GO" id="GO:0042981">
    <property type="term" value="P:regulation of apoptotic process"/>
    <property type="evidence" value="ECO:0007669"/>
    <property type="project" value="TreeGrafter"/>
</dbReference>
<feature type="region of interest" description="Disordered" evidence="3">
    <location>
        <begin position="255"/>
        <end position="308"/>
    </location>
</feature>
<dbReference type="EMBL" id="GGMR01017514">
    <property type="protein sequence ID" value="MBY30133.1"/>
    <property type="molecule type" value="Transcribed_RNA"/>
</dbReference>
<feature type="compositionally biased region" description="Pro residues" evidence="3">
    <location>
        <begin position="420"/>
        <end position="429"/>
    </location>
</feature>
<feature type="compositionally biased region" description="Polar residues" evidence="3">
    <location>
        <begin position="361"/>
        <end position="373"/>
    </location>
</feature>
<dbReference type="GO" id="GO:0006915">
    <property type="term" value="P:apoptotic process"/>
    <property type="evidence" value="ECO:0007669"/>
    <property type="project" value="UniProtKB-UniRule"/>
</dbReference>
<dbReference type="AlphaFoldDB" id="A0A2S2PL34"/>
<feature type="region of interest" description="Disordered" evidence="3">
    <location>
        <begin position="533"/>
        <end position="588"/>
    </location>
</feature>
<protein>
    <submittedName>
        <fullName evidence="5">Cell death activator CIDE-3</fullName>
    </submittedName>
</protein>
<feature type="compositionally biased region" description="Pro residues" evidence="3">
    <location>
        <begin position="393"/>
        <end position="408"/>
    </location>
</feature>
<sequence length="588" mass="65091">MAREESRGKRPFKIWDGFRNIRKSLLASSLKDLEIRGKEKLNIAPNESVRLVLETDGTQIEDPEYFKTLPNNTTVLLLRNDEYWYPAEVDAIKTAIAAIPKIVCETIHALELQDETPSWKIMDNKGRVTVVLHWDHRNQTYRGTSNSGGMDTSPSKKTMAHQQNGVGGLLMENNNGPLKREPAQTFQQQQHSMPTIYRHGTTPQITVIHHDAIPPSMHDGQHYQQLQQPQGRRLSKQGSSSMDAAAIHVHTSECAHFIPPPPSHHSAGNGGGVGSSRSNSPSRGPLTADRMMPPPPLHNIPMQQQSSAADHHGFECDFHCCALHEEGRRIAVHKSVATSPIQECHHAPPPPLQQPAQQTPSSVGQPASSSLSDGTRRASPKGHVRFLDAAGSPPLPPPPLLPPSPPASPARRQQPAQSQPQPPPPPPPQLQHRSDSSDSETETTVIEDDSMTSEKFLLLIDQLVDKQDRHLTVKDIGIILERLNSKIVDVERLDRDYEATDCYNWTIKATIRGDVLQEYGIIYNGNYYGISEHPGYRQNDEELPNEDDEEALDEDEEGEGASVAAAGGSGVGREDRLHRRRADEEVNI</sequence>
<accession>A0A2S2PL34</accession>
<evidence type="ECO:0000313" key="5">
    <source>
        <dbReference type="EMBL" id="MBY30133.1"/>
    </source>
</evidence>
<evidence type="ECO:0000256" key="3">
    <source>
        <dbReference type="SAM" id="MobiDB-lite"/>
    </source>
</evidence>
<dbReference type="PANTHER" id="PTHR12306">
    <property type="entry name" value="CELL DEATH ACTIVATOR CIDE"/>
    <property type="match status" value="1"/>
</dbReference>
<gene>
    <name evidence="5" type="primary">CIDEC</name>
    <name evidence="5" type="ORF">g.39590</name>
</gene>
<feature type="compositionally biased region" description="Low complexity" evidence="3">
    <location>
        <begin position="275"/>
        <end position="285"/>
    </location>
</feature>
<evidence type="ECO:0000256" key="1">
    <source>
        <dbReference type="ARBA" id="ARBA00022703"/>
    </source>
</evidence>
<dbReference type="Pfam" id="PF02017">
    <property type="entry name" value="CIDE-N"/>
    <property type="match status" value="1"/>
</dbReference>
<dbReference type="SUPFAM" id="SSF54277">
    <property type="entry name" value="CAD &amp; PB1 domains"/>
    <property type="match status" value="1"/>
</dbReference>
<feature type="domain" description="CIDE-N" evidence="4">
    <location>
        <begin position="8"/>
        <end position="86"/>
    </location>
</feature>
<feature type="region of interest" description="Disordered" evidence="3">
    <location>
        <begin position="141"/>
        <end position="160"/>
    </location>
</feature>
<evidence type="ECO:0000256" key="2">
    <source>
        <dbReference type="PROSITE-ProRule" id="PRU00447"/>
    </source>
</evidence>
<feature type="compositionally biased region" description="Basic and acidic residues" evidence="3">
    <location>
        <begin position="572"/>
        <end position="588"/>
    </location>
</feature>
<evidence type="ECO:0000259" key="4">
    <source>
        <dbReference type="PROSITE" id="PS51135"/>
    </source>
</evidence>
<reference evidence="5" key="1">
    <citation type="submission" date="2018-04" db="EMBL/GenBank/DDBJ databases">
        <title>Transcriptome of Schizaphis graminum biotype I.</title>
        <authorList>
            <person name="Scully E.D."/>
            <person name="Geib S.M."/>
            <person name="Palmer N.A."/>
            <person name="Koch K."/>
            <person name="Bradshaw J."/>
            <person name="Heng-Moss T."/>
            <person name="Sarath G."/>
        </authorList>
    </citation>
    <scope>NUCLEOTIDE SEQUENCE</scope>
</reference>
<feature type="compositionally biased region" description="Low complexity" evidence="3">
    <location>
        <begin position="409"/>
        <end position="419"/>
    </location>
</feature>
<proteinExistence type="predicted"/>
<feature type="region of interest" description="Disordered" evidence="3">
    <location>
        <begin position="341"/>
        <end position="448"/>
    </location>
</feature>
<keyword evidence="1 2" id="KW-0053">Apoptosis</keyword>
<feature type="compositionally biased region" description="Acidic residues" evidence="3">
    <location>
        <begin position="437"/>
        <end position="448"/>
    </location>
</feature>
<feature type="compositionally biased region" description="Acidic residues" evidence="3">
    <location>
        <begin position="541"/>
        <end position="559"/>
    </location>
</feature>
<dbReference type="PANTHER" id="PTHR12306:SF22">
    <property type="entry name" value="DNAATION FACTOR-RELATED PROTEIN 2, ISOFORM B"/>
    <property type="match status" value="1"/>
</dbReference>
<dbReference type="SMART" id="SM00266">
    <property type="entry name" value="CAD"/>
    <property type="match status" value="1"/>
</dbReference>
<dbReference type="InterPro" id="IPR003508">
    <property type="entry name" value="CIDE-N_dom"/>
</dbReference>
<dbReference type="Gene3D" id="3.10.20.10">
    <property type="match status" value="1"/>
</dbReference>
<dbReference type="PROSITE" id="PS51135">
    <property type="entry name" value="CIDE_N"/>
    <property type="match status" value="1"/>
</dbReference>
<name>A0A2S2PL34_SCHGA</name>